<reference evidence="2 3" key="1">
    <citation type="journal article" date="2022" name="bioRxiv">
        <title>Genomics of Preaxostyla Flagellates Illuminates Evolutionary Transitions and the Path Towards Mitochondrial Loss.</title>
        <authorList>
            <person name="Novak L.V.F."/>
            <person name="Treitli S.C."/>
            <person name="Pyrih J."/>
            <person name="Halakuc P."/>
            <person name="Pipaliya S.V."/>
            <person name="Vacek V."/>
            <person name="Brzon O."/>
            <person name="Soukal P."/>
            <person name="Eme L."/>
            <person name="Dacks J.B."/>
            <person name="Karnkowska A."/>
            <person name="Elias M."/>
            <person name="Hampl V."/>
        </authorList>
    </citation>
    <scope>NUCLEOTIDE SEQUENCE [LARGE SCALE GENOMIC DNA]</scope>
    <source>
        <strain evidence="2">NAU3</strain>
        <tissue evidence="2">Gut</tissue>
    </source>
</reference>
<feature type="compositionally biased region" description="Low complexity" evidence="1">
    <location>
        <begin position="57"/>
        <end position="68"/>
    </location>
</feature>
<comment type="caution">
    <text evidence="2">The sequence shown here is derived from an EMBL/GenBank/DDBJ whole genome shotgun (WGS) entry which is preliminary data.</text>
</comment>
<gene>
    <name evidence="2" type="ORF">BLNAU_11758</name>
</gene>
<keyword evidence="3" id="KW-1185">Reference proteome</keyword>
<evidence type="ECO:0000313" key="2">
    <source>
        <dbReference type="EMBL" id="KAK2953295.1"/>
    </source>
</evidence>
<accession>A0ABQ9XQ23</accession>
<name>A0ABQ9XQ23_9EUKA</name>
<feature type="region of interest" description="Disordered" evidence="1">
    <location>
        <begin position="48"/>
        <end position="68"/>
    </location>
</feature>
<dbReference type="EMBL" id="JARBJD010000093">
    <property type="protein sequence ID" value="KAK2953295.1"/>
    <property type="molecule type" value="Genomic_DNA"/>
</dbReference>
<evidence type="ECO:0000256" key="1">
    <source>
        <dbReference type="SAM" id="MobiDB-lite"/>
    </source>
</evidence>
<organism evidence="2 3">
    <name type="scientific">Blattamonas nauphoetae</name>
    <dbReference type="NCBI Taxonomy" id="2049346"/>
    <lineage>
        <taxon>Eukaryota</taxon>
        <taxon>Metamonada</taxon>
        <taxon>Preaxostyla</taxon>
        <taxon>Oxymonadida</taxon>
        <taxon>Blattamonas</taxon>
    </lineage>
</organism>
<evidence type="ECO:0000313" key="3">
    <source>
        <dbReference type="Proteomes" id="UP001281761"/>
    </source>
</evidence>
<sequence length="128" mass="13407">MLSLLVLRKAMRRSGRLLGPTTSVRTVSVHPPSYLGIALIGSEEEGGTASKACSNQSPISTLRTPTPSPPLDSSVLGLICTSCVLDLCLVPRVISSQHPSANLTRSPIPQPVLHPSCSEGCAETHPTN</sequence>
<protein>
    <submittedName>
        <fullName evidence="2">Uncharacterized protein</fullName>
    </submittedName>
</protein>
<proteinExistence type="predicted"/>
<dbReference type="Proteomes" id="UP001281761">
    <property type="component" value="Unassembled WGS sequence"/>
</dbReference>